<proteinExistence type="predicted"/>
<organism evidence="2">
    <name type="scientific">viral metagenome</name>
    <dbReference type="NCBI Taxonomy" id="1070528"/>
    <lineage>
        <taxon>unclassified sequences</taxon>
        <taxon>metagenomes</taxon>
        <taxon>organismal metagenomes</taxon>
    </lineage>
</organism>
<name>A0A6M3XVF9_9ZZZZ</name>
<reference evidence="2" key="1">
    <citation type="submission" date="2020-03" db="EMBL/GenBank/DDBJ databases">
        <title>The deep terrestrial virosphere.</title>
        <authorList>
            <person name="Holmfeldt K."/>
            <person name="Nilsson E."/>
            <person name="Simone D."/>
            <person name="Lopez-Fernandez M."/>
            <person name="Wu X."/>
            <person name="de Brujin I."/>
            <person name="Lundin D."/>
            <person name="Andersson A."/>
            <person name="Bertilsson S."/>
            <person name="Dopson M."/>
        </authorList>
    </citation>
    <scope>NUCLEOTIDE SEQUENCE</scope>
    <source>
        <strain evidence="2">TM448B02816</strain>
    </source>
</reference>
<dbReference type="AlphaFoldDB" id="A0A6M3XVF9"/>
<dbReference type="EMBL" id="MT144955">
    <property type="protein sequence ID" value="QJI01847.1"/>
    <property type="molecule type" value="Genomic_DNA"/>
</dbReference>
<evidence type="ECO:0000256" key="1">
    <source>
        <dbReference type="SAM" id="MobiDB-lite"/>
    </source>
</evidence>
<accession>A0A6M3XVF9</accession>
<feature type="region of interest" description="Disordered" evidence="1">
    <location>
        <begin position="74"/>
        <end position="94"/>
    </location>
</feature>
<feature type="compositionally biased region" description="Acidic residues" evidence="1">
    <location>
        <begin position="83"/>
        <end position="94"/>
    </location>
</feature>
<evidence type="ECO:0000313" key="2">
    <source>
        <dbReference type="EMBL" id="QJI01847.1"/>
    </source>
</evidence>
<gene>
    <name evidence="2" type="ORF">TM448B02816_0009</name>
</gene>
<sequence length="94" mass="10715">MTQLVHRIDGIEFQGKELVQNPDGAHRLNNQQDYDEMLVLALSSLGTKITDLTEAIETLEGVLTELKLIRRGHEENDWGKEVSEEDLDINEPEE</sequence>
<protein>
    <submittedName>
        <fullName evidence="2">Uncharacterized protein</fullName>
    </submittedName>
</protein>